<evidence type="ECO:0000256" key="3">
    <source>
        <dbReference type="SAM" id="MobiDB-lite"/>
    </source>
</evidence>
<feature type="region of interest" description="Disordered" evidence="3">
    <location>
        <begin position="78"/>
        <end position="100"/>
    </location>
</feature>
<dbReference type="HAMAP" id="MF_00634">
    <property type="entry name" value="UPF0235"/>
    <property type="match status" value="1"/>
</dbReference>
<dbReference type="PANTHER" id="PTHR13420">
    <property type="entry name" value="UPF0235 PROTEIN C15ORF40"/>
    <property type="match status" value="1"/>
</dbReference>
<dbReference type="GO" id="GO:0005737">
    <property type="term" value="C:cytoplasm"/>
    <property type="evidence" value="ECO:0007669"/>
    <property type="project" value="TreeGrafter"/>
</dbReference>
<comment type="similarity">
    <text evidence="1 2">Belongs to the UPF0235 family.</text>
</comment>
<evidence type="ECO:0000313" key="4">
    <source>
        <dbReference type="EMBL" id="HGG91446.1"/>
    </source>
</evidence>
<dbReference type="EMBL" id="DSRP01000049">
    <property type="protein sequence ID" value="HGG91446.1"/>
    <property type="molecule type" value="Genomic_DNA"/>
</dbReference>
<dbReference type="Gene3D" id="3.30.1200.10">
    <property type="entry name" value="YggU-like"/>
    <property type="match status" value="1"/>
</dbReference>
<accession>A0A7C3W7X9</accession>
<dbReference type="NCBIfam" id="TIGR00251">
    <property type="entry name" value="DUF167 family protein"/>
    <property type="match status" value="1"/>
</dbReference>
<dbReference type="SUPFAM" id="SSF69786">
    <property type="entry name" value="YggU-like"/>
    <property type="match status" value="1"/>
</dbReference>
<sequence length="100" mass="10597">MTVQAPPVFAETAKDGAIRIQVWVQPGARQDATAGVVDGRLKVKLRAPAVENKANTALVAFLAGLLGLPKSALELSNGQTGRKKTLRVRPGEKPDWTGLL</sequence>
<name>A0A7C3W7X9_9BACT</name>
<dbReference type="InterPro" id="IPR036591">
    <property type="entry name" value="YggU-like_sf"/>
</dbReference>
<evidence type="ECO:0000256" key="2">
    <source>
        <dbReference type="HAMAP-Rule" id="MF_00634"/>
    </source>
</evidence>
<organism evidence="4">
    <name type="scientific">Fundidesulfovibrio putealis</name>
    <dbReference type="NCBI Taxonomy" id="270496"/>
    <lineage>
        <taxon>Bacteria</taxon>
        <taxon>Pseudomonadati</taxon>
        <taxon>Thermodesulfobacteriota</taxon>
        <taxon>Desulfovibrionia</taxon>
        <taxon>Desulfovibrionales</taxon>
        <taxon>Desulfovibrionaceae</taxon>
        <taxon>Fundidesulfovibrio</taxon>
    </lineage>
</organism>
<dbReference type="PANTHER" id="PTHR13420:SF7">
    <property type="entry name" value="UPF0235 PROTEIN C15ORF40"/>
    <property type="match status" value="1"/>
</dbReference>
<proteinExistence type="inferred from homology"/>
<comment type="caution">
    <text evidence="4">The sequence shown here is derived from an EMBL/GenBank/DDBJ whole genome shotgun (WGS) entry which is preliminary data.</text>
</comment>
<protein>
    <recommendedName>
        <fullName evidence="2">UPF0235 protein ENR59_00650</fullName>
    </recommendedName>
</protein>
<gene>
    <name evidence="4" type="ORF">ENR59_00650</name>
</gene>
<dbReference type="InterPro" id="IPR003746">
    <property type="entry name" value="DUF167"/>
</dbReference>
<dbReference type="SMART" id="SM01152">
    <property type="entry name" value="DUF167"/>
    <property type="match status" value="1"/>
</dbReference>
<evidence type="ECO:0000256" key="1">
    <source>
        <dbReference type="ARBA" id="ARBA00010364"/>
    </source>
</evidence>
<dbReference type="AlphaFoldDB" id="A0A7C3W7X9"/>
<dbReference type="Pfam" id="PF02594">
    <property type="entry name" value="DUF167"/>
    <property type="match status" value="1"/>
</dbReference>
<feature type="compositionally biased region" description="Basic and acidic residues" evidence="3">
    <location>
        <begin position="89"/>
        <end position="100"/>
    </location>
</feature>
<reference evidence="4" key="1">
    <citation type="journal article" date="2020" name="mSystems">
        <title>Genome- and Community-Level Interaction Insights into Carbon Utilization and Element Cycling Functions of Hydrothermarchaeota in Hydrothermal Sediment.</title>
        <authorList>
            <person name="Zhou Z."/>
            <person name="Liu Y."/>
            <person name="Xu W."/>
            <person name="Pan J."/>
            <person name="Luo Z.H."/>
            <person name="Li M."/>
        </authorList>
    </citation>
    <scope>NUCLEOTIDE SEQUENCE [LARGE SCALE GENOMIC DNA]</scope>
    <source>
        <strain evidence="4">SpSt-413</strain>
    </source>
</reference>